<dbReference type="InterPro" id="IPR010525">
    <property type="entry name" value="ARF_dom"/>
</dbReference>
<dbReference type="AlphaFoldDB" id="A0AAN9XWA0"/>
<evidence type="ECO:0000313" key="12">
    <source>
        <dbReference type="Proteomes" id="UP001386955"/>
    </source>
</evidence>
<keyword evidence="3 8" id="KW-0805">Transcription regulation</keyword>
<gene>
    <name evidence="11" type="ORF">VNO78_03853</name>
</gene>
<sequence length="729" mass="80179">MGLIDLNTTTENDEAPLSAASSSSSSSHSGISISASTSLVPPPSLCLDLWHACAGPLISLPKKGTLVVYSPQGHFDHLQDFPLTAYHIPPHVFCRVLDVKLHAEEGSDEVYCQVLLVPESEQVEQGLRKGEIDADVEEEDTEAIVKSTTPHMFCKTLTASDTSTHGGFSVPRRAAEDCFPPLDYSQQRPSQELVAKDLHGLEWRFRHIYRGQPRRHLLTTGWSAFVNKKKLVSGDAVLFLRGDDGELRLGIRRAAQLKSAGSFAVPSGQQLNPATLMDVVNALSTRCAFSVCYNPRLSSSEFIIPVHKFLKSLEYSYSVGMRFKMRFETEDSAERRFTGLIAGISDVDPVRWPGSKWRCLMVRWDDIEVARHNRVSPWEIEPAGCVSSSSNFMAAGLKRTRTGMTSTKLEYPTPNGIGTSDFGESLRFRKVLQGQEILGANSNTPFNGVNPESPQLYELGGCYPGSNRSGIPPTGNNIRMPHPASDFSCNGIGFSESFRFQKVLQGQEILPSQPYGRAMSIEEAQANGRFGLYDGYQLLNSRNGWSAQMHDNAPHLHASVTPVQVSSPSSVLMFQQAVSTCDYNNKRNKEIEGRVHYRDLYTSEVKGRTFASSPSDDLIFSKKALEGTSSLGMFDVHNQLTSSRPHESVLALRSSQDLVSSCKSSCRLFGFSLTEDTHVANKEADASTITVPLNVGPSFSRHVEDEFHPGHSLPSKVVGSNCTEGVLQY</sequence>
<feature type="domain" description="TF-B3" evidence="10">
    <location>
        <begin position="153"/>
        <end position="255"/>
    </location>
</feature>
<dbReference type="FunFam" id="2.40.330.10:FF:000001">
    <property type="entry name" value="Auxin response factor"/>
    <property type="match status" value="1"/>
</dbReference>
<protein>
    <recommendedName>
        <fullName evidence="8">Auxin response factor</fullName>
    </recommendedName>
</protein>
<evidence type="ECO:0000256" key="6">
    <source>
        <dbReference type="ARBA" id="ARBA00023242"/>
    </source>
</evidence>
<feature type="compositionally biased region" description="Low complexity" evidence="9">
    <location>
        <begin position="18"/>
        <end position="28"/>
    </location>
</feature>
<name>A0AAN9XWA0_PSOTE</name>
<dbReference type="FunFam" id="2.30.30.1040:FF:000001">
    <property type="entry name" value="Auxin response factor"/>
    <property type="match status" value="1"/>
</dbReference>
<comment type="caution">
    <text evidence="11">The sequence shown here is derived from an EMBL/GenBank/DDBJ whole genome shotgun (WGS) entry which is preliminary data.</text>
</comment>
<proteinExistence type="inferred from homology"/>
<keyword evidence="6 8" id="KW-0539">Nucleus</keyword>
<dbReference type="GO" id="GO:0003677">
    <property type="term" value="F:DNA binding"/>
    <property type="evidence" value="ECO:0007669"/>
    <property type="project" value="UniProtKB-KW"/>
</dbReference>
<keyword evidence="7 8" id="KW-0927">Auxin signaling pathway</keyword>
<evidence type="ECO:0000256" key="7">
    <source>
        <dbReference type="ARBA" id="ARBA00023294"/>
    </source>
</evidence>
<feature type="region of interest" description="Disordered" evidence="9">
    <location>
        <begin position="1"/>
        <end position="28"/>
    </location>
</feature>
<keyword evidence="4 8" id="KW-0238">DNA-binding</keyword>
<evidence type="ECO:0000256" key="9">
    <source>
        <dbReference type="SAM" id="MobiDB-lite"/>
    </source>
</evidence>
<dbReference type="CDD" id="cd10017">
    <property type="entry name" value="B3_DNA"/>
    <property type="match status" value="1"/>
</dbReference>
<evidence type="ECO:0000256" key="4">
    <source>
        <dbReference type="ARBA" id="ARBA00023125"/>
    </source>
</evidence>
<evidence type="ECO:0000256" key="3">
    <source>
        <dbReference type="ARBA" id="ARBA00023015"/>
    </source>
</evidence>
<evidence type="ECO:0000256" key="8">
    <source>
        <dbReference type="RuleBase" id="RU004561"/>
    </source>
</evidence>
<evidence type="ECO:0000256" key="1">
    <source>
        <dbReference type="ARBA" id="ARBA00004123"/>
    </source>
</evidence>
<evidence type="ECO:0000256" key="2">
    <source>
        <dbReference type="ARBA" id="ARBA00007853"/>
    </source>
</evidence>
<evidence type="ECO:0000313" key="11">
    <source>
        <dbReference type="EMBL" id="KAK7412396.1"/>
    </source>
</evidence>
<dbReference type="Pfam" id="PF06507">
    <property type="entry name" value="ARF_AD"/>
    <property type="match status" value="1"/>
</dbReference>
<dbReference type="SUPFAM" id="SSF101936">
    <property type="entry name" value="DNA-binding pseudobarrel domain"/>
    <property type="match status" value="1"/>
</dbReference>
<dbReference type="SMART" id="SM01019">
    <property type="entry name" value="B3"/>
    <property type="match status" value="1"/>
</dbReference>
<organism evidence="11 12">
    <name type="scientific">Psophocarpus tetragonolobus</name>
    <name type="common">Winged bean</name>
    <name type="synonym">Dolichos tetragonolobus</name>
    <dbReference type="NCBI Taxonomy" id="3891"/>
    <lineage>
        <taxon>Eukaryota</taxon>
        <taxon>Viridiplantae</taxon>
        <taxon>Streptophyta</taxon>
        <taxon>Embryophyta</taxon>
        <taxon>Tracheophyta</taxon>
        <taxon>Spermatophyta</taxon>
        <taxon>Magnoliopsida</taxon>
        <taxon>eudicotyledons</taxon>
        <taxon>Gunneridae</taxon>
        <taxon>Pentapetalae</taxon>
        <taxon>rosids</taxon>
        <taxon>fabids</taxon>
        <taxon>Fabales</taxon>
        <taxon>Fabaceae</taxon>
        <taxon>Papilionoideae</taxon>
        <taxon>50 kb inversion clade</taxon>
        <taxon>NPAAA clade</taxon>
        <taxon>indigoferoid/millettioid clade</taxon>
        <taxon>Phaseoleae</taxon>
        <taxon>Psophocarpus</taxon>
    </lineage>
</organism>
<comment type="similarity">
    <text evidence="2 8">Belongs to the ARF family.</text>
</comment>
<accession>A0AAN9XWA0</accession>
<evidence type="ECO:0000256" key="5">
    <source>
        <dbReference type="ARBA" id="ARBA00023163"/>
    </source>
</evidence>
<dbReference type="InterPro" id="IPR003340">
    <property type="entry name" value="B3_DNA-bd"/>
</dbReference>
<evidence type="ECO:0000259" key="10">
    <source>
        <dbReference type="PROSITE" id="PS50863"/>
    </source>
</evidence>
<comment type="subunit">
    <text evidence="8">Homodimers and heterodimers.</text>
</comment>
<dbReference type="PANTHER" id="PTHR31384:SF5">
    <property type="entry name" value="AUXIN RESPONSE FACTOR 3"/>
    <property type="match status" value="1"/>
</dbReference>
<dbReference type="PROSITE" id="PS50863">
    <property type="entry name" value="B3"/>
    <property type="match status" value="1"/>
</dbReference>
<dbReference type="Gene3D" id="2.30.30.1040">
    <property type="match status" value="1"/>
</dbReference>
<dbReference type="PANTHER" id="PTHR31384">
    <property type="entry name" value="AUXIN RESPONSE FACTOR 4-RELATED"/>
    <property type="match status" value="1"/>
</dbReference>
<dbReference type="InterPro" id="IPR044835">
    <property type="entry name" value="ARF_plant"/>
</dbReference>
<dbReference type="GO" id="GO:0009734">
    <property type="term" value="P:auxin-activated signaling pathway"/>
    <property type="evidence" value="ECO:0007669"/>
    <property type="project" value="UniProtKB-KW"/>
</dbReference>
<dbReference type="Gene3D" id="2.40.330.10">
    <property type="entry name" value="DNA-binding pseudobarrel domain"/>
    <property type="match status" value="1"/>
</dbReference>
<keyword evidence="12" id="KW-1185">Reference proteome</keyword>
<feature type="compositionally biased region" description="Polar residues" evidence="9">
    <location>
        <begin position="1"/>
        <end position="10"/>
    </location>
</feature>
<dbReference type="EMBL" id="JAYMYS010000001">
    <property type="protein sequence ID" value="KAK7412396.1"/>
    <property type="molecule type" value="Genomic_DNA"/>
</dbReference>
<dbReference type="Pfam" id="PF02362">
    <property type="entry name" value="B3"/>
    <property type="match status" value="1"/>
</dbReference>
<reference evidence="11 12" key="1">
    <citation type="submission" date="2024-01" db="EMBL/GenBank/DDBJ databases">
        <title>The genomes of 5 underutilized Papilionoideae crops provide insights into root nodulation and disease resistanc.</title>
        <authorList>
            <person name="Jiang F."/>
        </authorList>
    </citation>
    <scope>NUCLEOTIDE SEQUENCE [LARGE SCALE GENOMIC DNA]</scope>
    <source>
        <strain evidence="11">DUOXIRENSHENG_FW03</strain>
        <tissue evidence="11">Leaves</tissue>
    </source>
</reference>
<comment type="subcellular location">
    <subcellularLocation>
        <location evidence="1 8">Nucleus</location>
    </subcellularLocation>
</comment>
<comment type="function">
    <text evidence="8">Auxin response factors (ARFs) are transcriptional factors that bind specifically to the DNA sequence 5'-TGTCTC-3' found in the auxin-responsive promoter elements (AuxREs).</text>
</comment>
<dbReference type="GO" id="GO:0005634">
    <property type="term" value="C:nucleus"/>
    <property type="evidence" value="ECO:0007669"/>
    <property type="project" value="UniProtKB-SubCell"/>
</dbReference>
<dbReference type="InterPro" id="IPR015300">
    <property type="entry name" value="DNA-bd_pseudobarrel_sf"/>
</dbReference>
<dbReference type="GO" id="GO:0006355">
    <property type="term" value="P:regulation of DNA-templated transcription"/>
    <property type="evidence" value="ECO:0007669"/>
    <property type="project" value="InterPro"/>
</dbReference>
<keyword evidence="5 8" id="KW-0804">Transcription</keyword>
<dbReference type="Proteomes" id="UP001386955">
    <property type="component" value="Unassembled WGS sequence"/>
</dbReference>